<dbReference type="AlphaFoldDB" id="A0A371H9I5"/>
<evidence type="ECO:0000259" key="3">
    <source>
        <dbReference type="Pfam" id="PF22936"/>
    </source>
</evidence>
<dbReference type="EMBL" id="QJKJ01003229">
    <property type="protein sequence ID" value="RDX99439.1"/>
    <property type="molecule type" value="Genomic_DNA"/>
</dbReference>
<gene>
    <name evidence="4" type="ORF">CR513_17514</name>
</gene>
<proteinExistence type="predicted"/>
<feature type="domain" description="GAG-pre-integrase" evidence="2">
    <location>
        <begin position="193"/>
        <end position="242"/>
    </location>
</feature>
<dbReference type="Proteomes" id="UP000257109">
    <property type="component" value="Unassembled WGS sequence"/>
</dbReference>
<comment type="caution">
    <text evidence="4">The sequence shown here is derived from an EMBL/GenBank/DDBJ whole genome shotgun (WGS) entry which is preliminary data.</text>
</comment>
<evidence type="ECO:0000259" key="2">
    <source>
        <dbReference type="Pfam" id="PF13976"/>
    </source>
</evidence>
<dbReference type="Pfam" id="PF22936">
    <property type="entry name" value="Pol_BBD"/>
    <property type="match status" value="1"/>
</dbReference>
<keyword evidence="5" id="KW-1185">Reference proteome</keyword>
<feature type="non-terminal residue" evidence="4">
    <location>
        <position position="1"/>
    </location>
</feature>
<accession>A0A371H9I5</accession>
<feature type="domain" description="Retrovirus-related Pol polyprotein from transposon TNT 1-94-like beta-barrel" evidence="3">
    <location>
        <begin position="105"/>
        <end position="173"/>
    </location>
</feature>
<dbReference type="OrthoDB" id="1435461at2759"/>
<sequence length="268" mass="30846">MVDTTLEDEDDEEKENDFLKKENENLKEEKIKELSKVNTSEDKSTTHCINYRKFGHLSYDCKNRLKGPSKPSRTNKKGPNRIWVHKDIIILVSELINTRKKTPIMVPRQWLFASYDKRKIYAQDGLPLEVIKKGKIVGIGETGKHHFSTIDNVLFIEGLKHNLLSISQLCDSEYDVSFNKGECIVKKKNVSINNYQWTWHKKLGHASLRSISNIKKHNLVRGLPSLVYKIDLLCNARQKGKQVRGSFESKNIVSTSGQLELLHIDLFG</sequence>
<organism evidence="4 5">
    <name type="scientific">Mucuna pruriens</name>
    <name type="common">Velvet bean</name>
    <name type="synonym">Dolichos pruriens</name>
    <dbReference type="NCBI Taxonomy" id="157652"/>
    <lineage>
        <taxon>Eukaryota</taxon>
        <taxon>Viridiplantae</taxon>
        <taxon>Streptophyta</taxon>
        <taxon>Embryophyta</taxon>
        <taxon>Tracheophyta</taxon>
        <taxon>Spermatophyta</taxon>
        <taxon>Magnoliopsida</taxon>
        <taxon>eudicotyledons</taxon>
        <taxon>Gunneridae</taxon>
        <taxon>Pentapetalae</taxon>
        <taxon>rosids</taxon>
        <taxon>fabids</taxon>
        <taxon>Fabales</taxon>
        <taxon>Fabaceae</taxon>
        <taxon>Papilionoideae</taxon>
        <taxon>50 kb inversion clade</taxon>
        <taxon>NPAAA clade</taxon>
        <taxon>indigoferoid/millettioid clade</taxon>
        <taxon>Phaseoleae</taxon>
        <taxon>Mucuna</taxon>
    </lineage>
</organism>
<evidence type="ECO:0000256" key="1">
    <source>
        <dbReference type="SAM" id="MobiDB-lite"/>
    </source>
</evidence>
<feature type="compositionally biased region" description="Acidic residues" evidence="1">
    <location>
        <begin position="1"/>
        <end position="15"/>
    </location>
</feature>
<evidence type="ECO:0000313" key="4">
    <source>
        <dbReference type="EMBL" id="RDX99439.1"/>
    </source>
</evidence>
<dbReference type="InterPro" id="IPR025724">
    <property type="entry name" value="GAG-pre-integrase_dom"/>
</dbReference>
<dbReference type="InterPro" id="IPR054722">
    <property type="entry name" value="PolX-like_BBD"/>
</dbReference>
<protein>
    <submittedName>
        <fullName evidence="4">Uncharacterized protein</fullName>
    </submittedName>
</protein>
<feature type="region of interest" description="Disordered" evidence="1">
    <location>
        <begin position="1"/>
        <end position="22"/>
    </location>
</feature>
<evidence type="ECO:0000313" key="5">
    <source>
        <dbReference type="Proteomes" id="UP000257109"/>
    </source>
</evidence>
<name>A0A371H9I5_MUCPR</name>
<dbReference type="Pfam" id="PF13976">
    <property type="entry name" value="gag_pre-integrs"/>
    <property type="match status" value="1"/>
</dbReference>
<reference evidence="4" key="1">
    <citation type="submission" date="2018-05" db="EMBL/GenBank/DDBJ databases">
        <title>Draft genome of Mucuna pruriens seed.</title>
        <authorList>
            <person name="Nnadi N.E."/>
            <person name="Vos R."/>
            <person name="Hasami M.H."/>
            <person name="Devisetty U.K."/>
            <person name="Aguiy J.C."/>
        </authorList>
    </citation>
    <scope>NUCLEOTIDE SEQUENCE [LARGE SCALE GENOMIC DNA]</scope>
    <source>
        <strain evidence="4">JCA_2017</strain>
    </source>
</reference>